<reference evidence="2 3" key="1">
    <citation type="journal article" date="2013" name="Curr. Biol.">
        <title>The Genome of the Foraminiferan Reticulomyxa filosa.</title>
        <authorList>
            <person name="Glockner G."/>
            <person name="Hulsmann N."/>
            <person name="Schleicher M."/>
            <person name="Noegel A.A."/>
            <person name="Eichinger L."/>
            <person name="Gallinger C."/>
            <person name="Pawlowski J."/>
            <person name="Sierra R."/>
            <person name="Euteneuer U."/>
            <person name="Pillet L."/>
            <person name="Moustafa A."/>
            <person name="Platzer M."/>
            <person name="Groth M."/>
            <person name="Szafranski K."/>
            <person name="Schliwa M."/>
        </authorList>
    </citation>
    <scope>NUCLEOTIDE SEQUENCE [LARGE SCALE GENOMIC DNA]</scope>
</reference>
<proteinExistence type="predicted"/>
<name>X6MME3_RETFI</name>
<comment type="caution">
    <text evidence="2">The sequence shown here is derived from an EMBL/GenBank/DDBJ whole genome shotgun (WGS) entry which is preliminary data.</text>
</comment>
<organism evidence="2 3">
    <name type="scientific">Reticulomyxa filosa</name>
    <dbReference type="NCBI Taxonomy" id="46433"/>
    <lineage>
        <taxon>Eukaryota</taxon>
        <taxon>Sar</taxon>
        <taxon>Rhizaria</taxon>
        <taxon>Retaria</taxon>
        <taxon>Foraminifera</taxon>
        <taxon>Monothalamids</taxon>
        <taxon>Reticulomyxidae</taxon>
        <taxon>Reticulomyxa</taxon>
    </lineage>
</organism>
<evidence type="ECO:0000313" key="2">
    <source>
        <dbReference type="EMBL" id="ETO15183.1"/>
    </source>
</evidence>
<protein>
    <submittedName>
        <fullName evidence="2">Uncharacterized protein</fullName>
    </submittedName>
</protein>
<dbReference type="AlphaFoldDB" id="X6MME3"/>
<keyword evidence="3" id="KW-1185">Reference proteome</keyword>
<dbReference type="Proteomes" id="UP000023152">
    <property type="component" value="Unassembled WGS sequence"/>
</dbReference>
<gene>
    <name evidence="2" type="ORF">RFI_22183</name>
</gene>
<dbReference type="EMBL" id="ASPP01019404">
    <property type="protein sequence ID" value="ETO15183.1"/>
    <property type="molecule type" value="Genomic_DNA"/>
</dbReference>
<sequence>METLGSQVNVSVDSSSDSLVQNQQNNKQISPVKELSNTNQKNAIKKQIQILATRFGDLQGHLVEERDKKVHEQVFFLSFDRYINQKIEQWPKRQMVTFGERLNVLTKTCENLCCRVDQLSKQANENDKYISQLIVENMDTISAMLKEFDMRHIADDKSCKKRDKELLDLLQSNYNTYHCLLVEEQQLSKASAVTLEKLIPNLKIHQDDLTKIEEEIDKSVSGVNHKIAIEQILMKEATQELLEQIQHYTKRLHQCFQLALNS</sequence>
<evidence type="ECO:0000256" key="1">
    <source>
        <dbReference type="SAM" id="MobiDB-lite"/>
    </source>
</evidence>
<feature type="region of interest" description="Disordered" evidence="1">
    <location>
        <begin position="1"/>
        <end position="34"/>
    </location>
</feature>
<feature type="compositionally biased region" description="Low complexity" evidence="1">
    <location>
        <begin position="1"/>
        <end position="26"/>
    </location>
</feature>
<accession>X6MME3</accession>
<evidence type="ECO:0000313" key="3">
    <source>
        <dbReference type="Proteomes" id="UP000023152"/>
    </source>
</evidence>